<accession>H8ZQF1</accession>
<evidence type="ECO:0000313" key="7">
    <source>
        <dbReference type="EMBL" id="AET43964.1"/>
    </source>
</evidence>
<dbReference type="PROSITE" id="PS51355">
    <property type="entry name" value="GLUTATHIONE_PEROXID_3"/>
    <property type="match status" value="1"/>
</dbReference>
<proteinExistence type="evidence at transcript level"/>
<dbReference type="AlphaFoldDB" id="H8ZQF1"/>
<reference evidence="7" key="2">
    <citation type="journal article" date="2012" name="Fish Shellfish Immunol.">
        <title>Immune gene mining by pyrosequencing in the rockshell, Thais clavigera.</title>
        <authorList>
            <person name="Rhee J.S."/>
            <person name="Kim B.M."/>
            <person name="Jeong C.B."/>
            <person name="Horiguchi T."/>
            <person name="Lee Y.M."/>
            <person name="Kim I.C."/>
            <person name="Lee J.S."/>
        </authorList>
    </citation>
    <scope>NUCLEOTIDE SEQUENCE</scope>
</reference>
<keyword evidence="6" id="KW-0732">Signal</keyword>
<dbReference type="Pfam" id="PF00255">
    <property type="entry name" value="GSHPx"/>
    <property type="match status" value="1"/>
</dbReference>
<feature type="non-terminal residue" evidence="7">
    <location>
        <position position="217"/>
    </location>
</feature>
<evidence type="ECO:0000256" key="6">
    <source>
        <dbReference type="SAM" id="SignalP"/>
    </source>
</evidence>
<dbReference type="PANTHER" id="PTHR11592:SF78">
    <property type="entry name" value="GLUTATHIONE PEROXIDASE"/>
    <property type="match status" value="1"/>
</dbReference>
<evidence type="ECO:0000256" key="1">
    <source>
        <dbReference type="ARBA" id="ARBA00006926"/>
    </source>
</evidence>
<dbReference type="PANTHER" id="PTHR11592">
    <property type="entry name" value="GLUTATHIONE PEROXIDASE"/>
    <property type="match status" value="1"/>
</dbReference>
<feature type="active site" evidence="4">
    <location>
        <position position="75"/>
    </location>
</feature>
<evidence type="ECO:0000256" key="4">
    <source>
        <dbReference type="PIRSR" id="PIRSR000303-1"/>
    </source>
</evidence>
<dbReference type="Gene3D" id="3.40.30.10">
    <property type="entry name" value="Glutaredoxin"/>
    <property type="match status" value="1"/>
</dbReference>
<dbReference type="EMBL" id="JN413222">
    <property type="protein sequence ID" value="AET43964.1"/>
    <property type="molecule type" value="mRNA"/>
</dbReference>
<keyword evidence="2 5" id="KW-0575">Peroxidase</keyword>
<dbReference type="SUPFAM" id="SSF52833">
    <property type="entry name" value="Thioredoxin-like"/>
    <property type="match status" value="1"/>
</dbReference>
<dbReference type="CDD" id="cd00340">
    <property type="entry name" value="GSH_Peroxidase"/>
    <property type="match status" value="1"/>
</dbReference>
<reference evidence="7" key="1">
    <citation type="submission" date="2011-08" db="EMBL/GenBank/DDBJ databases">
        <authorList>
            <person name="Kim B.-M."/>
            <person name="Rhee J.-S."/>
            <person name="Lee J.-S."/>
        </authorList>
    </citation>
    <scope>NUCLEOTIDE SEQUENCE</scope>
</reference>
<dbReference type="InterPro" id="IPR036249">
    <property type="entry name" value="Thioredoxin-like_sf"/>
</dbReference>
<organism evidence="7">
    <name type="scientific">Reishia clavigera</name>
    <name type="common">Sea snail</name>
    <name type="synonym">Purpura clavigera</name>
    <dbReference type="NCBI Taxonomy" id="272940"/>
    <lineage>
        <taxon>Eukaryota</taxon>
        <taxon>Metazoa</taxon>
        <taxon>Spiralia</taxon>
        <taxon>Lophotrochozoa</taxon>
        <taxon>Mollusca</taxon>
        <taxon>Gastropoda</taxon>
        <taxon>Caenogastropoda</taxon>
        <taxon>Neogastropoda</taxon>
        <taxon>Muricoidea</taxon>
        <taxon>Muricidae</taxon>
        <taxon>Reishia</taxon>
    </lineage>
</organism>
<name>H8ZQF1_REICL</name>
<dbReference type="GO" id="GO:0006979">
    <property type="term" value="P:response to oxidative stress"/>
    <property type="evidence" value="ECO:0007669"/>
    <property type="project" value="InterPro"/>
</dbReference>
<feature type="chain" id="PRO_5003618325" description="Glutathione peroxidase" evidence="6">
    <location>
        <begin position="27"/>
        <end position="217"/>
    </location>
</feature>
<protein>
    <recommendedName>
        <fullName evidence="5">Glutathione peroxidase</fullName>
    </recommendedName>
</protein>
<keyword evidence="3 5" id="KW-0560">Oxidoreductase</keyword>
<dbReference type="InterPro" id="IPR000889">
    <property type="entry name" value="Glutathione_peroxidase"/>
</dbReference>
<feature type="signal peptide" evidence="6">
    <location>
        <begin position="1"/>
        <end position="26"/>
    </location>
</feature>
<comment type="similarity">
    <text evidence="1 5">Belongs to the glutathione peroxidase family.</text>
</comment>
<evidence type="ECO:0000256" key="5">
    <source>
        <dbReference type="RuleBase" id="RU000499"/>
    </source>
</evidence>
<evidence type="ECO:0000256" key="2">
    <source>
        <dbReference type="ARBA" id="ARBA00022559"/>
    </source>
</evidence>
<dbReference type="PRINTS" id="PR01011">
    <property type="entry name" value="GLUTPROXDASE"/>
</dbReference>
<sequence length="217" mass="24488">MVRYREGRGSAIALLVVALQALSVCANRKTLCYQSPESDQSIFDFDIMDVHKEKMVNLSSYADQILLVVNVAGFCGSTHQYLSLNALETDLDGFHVLGVPCNQFGKQEPGGNGTEILNSLKYVRPGNGFAPAFDLTEKVEVNGQNEHPLYTYLKSYCPPVDDIFHTEGPGIYYSPYRNGDVRWNFEKFLINRQGKPVLRYHTNYHPETIRADIIDML</sequence>
<evidence type="ECO:0000256" key="3">
    <source>
        <dbReference type="ARBA" id="ARBA00023002"/>
    </source>
</evidence>
<dbReference type="PIRSF" id="PIRSF000303">
    <property type="entry name" value="Glutathion_perox"/>
    <property type="match status" value="1"/>
</dbReference>
<dbReference type="GO" id="GO:0004601">
    <property type="term" value="F:peroxidase activity"/>
    <property type="evidence" value="ECO:0007669"/>
    <property type="project" value="UniProtKB-KW"/>
</dbReference>